<reference evidence="1 2" key="2">
    <citation type="submission" date="2018-11" db="EMBL/GenBank/DDBJ databases">
        <authorList>
            <consortium name="Pathogen Informatics"/>
        </authorList>
    </citation>
    <scope>NUCLEOTIDE SEQUENCE [LARGE SCALE GENOMIC DNA]</scope>
</reference>
<gene>
    <name evidence="1" type="ORF">TCNE_LOCUS8541</name>
</gene>
<reference evidence="3" key="1">
    <citation type="submission" date="2016-06" db="UniProtKB">
        <authorList>
            <consortium name="WormBaseParasite"/>
        </authorList>
    </citation>
    <scope>IDENTIFICATION</scope>
</reference>
<evidence type="ECO:0000313" key="3">
    <source>
        <dbReference type="WBParaSite" id="TCNE_0000854101-mRNA-1"/>
    </source>
</evidence>
<name>A0A183UJ71_TOXCA</name>
<dbReference type="EMBL" id="UYWY01019936">
    <property type="protein sequence ID" value="VDM39862.1"/>
    <property type="molecule type" value="Genomic_DNA"/>
</dbReference>
<organism evidence="2 3">
    <name type="scientific">Toxocara canis</name>
    <name type="common">Canine roundworm</name>
    <dbReference type="NCBI Taxonomy" id="6265"/>
    <lineage>
        <taxon>Eukaryota</taxon>
        <taxon>Metazoa</taxon>
        <taxon>Ecdysozoa</taxon>
        <taxon>Nematoda</taxon>
        <taxon>Chromadorea</taxon>
        <taxon>Rhabditida</taxon>
        <taxon>Spirurina</taxon>
        <taxon>Ascaridomorpha</taxon>
        <taxon>Ascaridoidea</taxon>
        <taxon>Toxocaridae</taxon>
        <taxon>Toxocara</taxon>
    </lineage>
</organism>
<dbReference type="AlphaFoldDB" id="A0A183UJ71"/>
<protein>
    <submittedName>
        <fullName evidence="3">Secreted protein</fullName>
    </submittedName>
</protein>
<proteinExistence type="predicted"/>
<dbReference type="Proteomes" id="UP000050794">
    <property type="component" value="Unassembled WGS sequence"/>
</dbReference>
<evidence type="ECO:0000313" key="1">
    <source>
        <dbReference type="EMBL" id="VDM39862.1"/>
    </source>
</evidence>
<accession>A0A183UJ71</accession>
<sequence length="89" mass="10399">MSNTPYVRLAVVLAPILAVREDCHTLNDRGIGKHQWANECTTDRKLDKMMRRLSEELRSHSHLLSIVRFRFTHLVDLLIDKIIERSNFG</sequence>
<evidence type="ECO:0000313" key="2">
    <source>
        <dbReference type="Proteomes" id="UP000050794"/>
    </source>
</evidence>
<keyword evidence="2" id="KW-1185">Reference proteome</keyword>
<dbReference type="WBParaSite" id="TCNE_0000854101-mRNA-1">
    <property type="protein sequence ID" value="TCNE_0000854101-mRNA-1"/>
    <property type="gene ID" value="TCNE_0000854101"/>
</dbReference>